<organism evidence="1 2">
    <name type="scientific">Vitis vinifera</name>
    <name type="common">Grape</name>
    <dbReference type="NCBI Taxonomy" id="29760"/>
    <lineage>
        <taxon>Eukaryota</taxon>
        <taxon>Viridiplantae</taxon>
        <taxon>Streptophyta</taxon>
        <taxon>Embryophyta</taxon>
        <taxon>Tracheophyta</taxon>
        <taxon>Spermatophyta</taxon>
        <taxon>Magnoliopsida</taxon>
        <taxon>eudicotyledons</taxon>
        <taxon>Gunneridae</taxon>
        <taxon>Pentapetalae</taxon>
        <taxon>rosids</taxon>
        <taxon>Vitales</taxon>
        <taxon>Vitaceae</taxon>
        <taxon>Viteae</taxon>
        <taxon>Vitis</taxon>
    </lineage>
</organism>
<dbReference type="EMBL" id="QGNW01000008">
    <property type="protein sequence ID" value="RVX19795.1"/>
    <property type="molecule type" value="Genomic_DNA"/>
</dbReference>
<protein>
    <submittedName>
        <fullName evidence="1">Uncharacterized protein</fullName>
    </submittedName>
</protein>
<proteinExistence type="predicted"/>
<comment type="caution">
    <text evidence="1">The sequence shown here is derived from an EMBL/GenBank/DDBJ whole genome shotgun (WGS) entry which is preliminary data.</text>
</comment>
<dbReference type="AlphaFoldDB" id="A0A438KF04"/>
<reference evidence="1 2" key="1">
    <citation type="journal article" date="2018" name="PLoS Genet.">
        <title>Population sequencing reveals clonal diversity and ancestral inbreeding in the grapevine cultivar Chardonnay.</title>
        <authorList>
            <person name="Roach M.J."/>
            <person name="Johnson D.L."/>
            <person name="Bohlmann J."/>
            <person name="van Vuuren H.J."/>
            <person name="Jones S.J."/>
            <person name="Pretorius I.S."/>
            <person name="Schmidt S.A."/>
            <person name="Borneman A.R."/>
        </authorList>
    </citation>
    <scope>NUCLEOTIDE SEQUENCE [LARGE SCALE GENOMIC DNA]</scope>
    <source>
        <strain evidence="2">cv. Chardonnay</strain>
        <tissue evidence="1">Leaf</tissue>
    </source>
</reference>
<name>A0A438KF04_VITVI</name>
<sequence length="54" mass="6134">MGILRGDFKEDESIIIDADMSANIPPHKRLLIKKLESSSPMDAMVADSRFCRRK</sequence>
<dbReference type="OrthoDB" id="47330at2759"/>
<evidence type="ECO:0000313" key="2">
    <source>
        <dbReference type="Proteomes" id="UP000288805"/>
    </source>
</evidence>
<gene>
    <name evidence="1" type="ORF">CK203_005166</name>
</gene>
<accession>A0A438KF04</accession>
<evidence type="ECO:0000313" key="1">
    <source>
        <dbReference type="EMBL" id="RVX19795.1"/>
    </source>
</evidence>
<dbReference type="Proteomes" id="UP000288805">
    <property type="component" value="Unassembled WGS sequence"/>
</dbReference>